<reference evidence="2 3" key="1">
    <citation type="submission" date="2018-01" db="EMBL/GenBank/DDBJ databases">
        <title>Denitrification phenotypes of diverse strains of Pseudomonas stutzeri.</title>
        <authorList>
            <person name="Milligan D.A."/>
            <person name="Bergaust L."/>
            <person name="Bakken L.R."/>
            <person name="Frostegard A."/>
        </authorList>
    </citation>
    <scope>NUCLEOTIDE SEQUENCE [LARGE SCALE GENOMIC DNA]</scope>
    <source>
        <strain evidence="2 3">28a3</strain>
    </source>
</reference>
<dbReference type="Pfam" id="PF05437">
    <property type="entry name" value="AzlD"/>
    <property type="match status" value="1"/>
</dbReference>
<dbReference type="RefSeq" id="WP_021209244.1">
    <property type="nucleotide sequence ID" value="NZ_CP073105.1"/>
</dbReference>
<keyword evidence="1" id="KW-1133">Transmembrane helix</keyword>
<accession>A0A2N8SPQ0</accession>
<comment type="caution">
    <text evidence="2">The sequence shown here is derived from an EMBL/GenBank/DDBJ whole genome shotgun (WGS) entry which is preliminary data.</text>
</comment>
<feature type="transmembrane region" description="Helical" evidence="1">
    <location>
        <begin position="6"/>
        <end position="24"/>
    </location>
</feature>
<gene>
    <name evidence="2" type="ORF">CXL00_16830</name>
</gene>
<organism evidence="2 3">
    <name type="scientific">Stutzerimonas stutzeri</name>
    <name type="common">Pseudomonas stutzeri</name>
    <dbReference type="NCBI Taxonomy" id="316"/>
    <lineage>
        <taxon>Bacteria</taxon>
        <taxon>Pseudomonadati</taxon>
        <taxon>Pseudomonadota</taxon>
        <taxon>Gammaproteobacteria</taxon>
        <taxon>Pseudomonadales</taxon>
        <taxon>Pseudomonadaceae</taxon>
        <taxon>Stutzerimonas</taxon>
    </lineage>
</organism>
<proteinExistence type="predicted"/>
<evidence type="ECO:0000313" key="2">
    <source>
        <dbReference type="EMBL" id="PNG04460.1"/>
    </source>
</evidence>
<dbReference type="OrthoDB" id="8942869at2"/>
<name>A0A2N8SPQ0_STUST</name>
<evidence type="ECO:0000313" key="3">
    <source>
        <dbReference type="Proteomes" id="UP000235897"/>
    </source>
</evidence>
<feature type="transmembrane region" description="Helical" evidence="1">
    <location>
        <begin position="36"/>
        <end position="54"/>
    </location>
</feature>
<protein>
    <submittedName>
        <fullName evidence="2">AzlD domain-containing protein</fullName>
    </submittedName>
</protein>
<dbReference type="Proteomes" id="UP000235897">
    <property type="component" value="Unassembled WGS sequence"/>
</dbReference>
<evidence type="ECO:0000256" key="1">
    <source>
        <dbReference type="SAM" id="Phobius"/>
    </source>
</evidence>
<keyword evidence="1" id="KW-0472">Membrane</keyword>
<dbReference type="AlphaFoldDB" id="A0A2N8SPQ0"/>
<feature type="transmembrane region" description="Helical" evidence="1">
    <location>
        <begin position="60"/>
        <end position="78"/>
    </location>
</feature>
<dbReference type="EMBL" id="POUW01000006">
    <property type="protein sequence ID" value="PNG04460.1"/>
    <property type="molecule type" value="Genomic_DNA"/>
</dbReference>
<dbReference type="InterPro" id="IPR008407">
    <property type="entry name" value="Brnchd-chn_aa_trnsp_AzlD"/>
</dbReference>
<sequence>MQTWLLIIGMLAITFMTRYSFFAWPDLRFPRVVEQGLHYVPVAVLTAIVVPGMLRPEGEWALDWHNAYLLAGLLSILVAALTRNLLATIAGGLLSFFVMRWAFGQLPL</sequence>
<keyword evidence="1" id="KW-0812">Transmembrane</keyword>